<dbReference type="AlphaFoldDB" id="A0A4R5CBG2"/>
<keyword evidence="2" id="KW-1185">Reference proteome</keyword>
<evidence type="ECO:0000313" key="1">
    <source>
        <dbReference type="EMBL" id="TDD96725.1"/>
    </source>
</evidence>
<accession>A0A4R5CBG2</accession>
<dbReference type="EMBL" id="SMKU01000005">
    <property type="protein sequence ID" value="TDD96725.1"/>
    <property type="molecule type" value="Genomic_DNA"/>
</dbReference>
<evidence type="ECO:0000313" key="2">
    <source>
        <dbReference type="Proteomes" id="UP000294513"/>
    </source>
</evidence>
<gene>
    <name evidence="1" type="ORF">E1298_02875</name>
</gene>
<organism evidence="1 2">
    <name type="scientific">Actinomadura rubrisoli</name>
    <dbReference type="NCBI Taxonomy" id="2530368"/>
    <lineage>
        <taxon>Bacteria</taxon>
        <taxon>Bacillati</taxon>
        <taxon>Actinomycetota</taxon>
        <taxon>Actinomycetes</taxon>
        <taxon>Streptosporangiales</taxon>
        <taxon>Thermomonosporaceae</taxon>
        <taxon>Actinomadura</taxon>
    </lineage>
</organism>
<sequence>MDHSASLTAPARRMRRIVLVSLAALVAAIDAFIVQWPFAASAPQSSLTTVGQSAGRKTALDEGDGVIPAGTAVSVFDEEAPAVGKLALHLRGAATDAEAHGCPPMYADPRMRA</sequence>
<protein>
    <submittedName>
        <fullName evidence="1">Uncharacterized protein</fullName>
    </submittedName>
</protein>
<dbReference type="RefSeq" id="WP_131889141.1">
    <property type="nucleotide sequence ID" value="NZ_SMKU01000005.1"/>
</dbReference>
<name>A0A4R5CBG2_9ACTN</name>
<proteinExistence type="predicted"/>
<reference evidence="1 2" key="1">
    <citation type="submission" date="2019-03" db="EMBL/GenBank/DDBJ databases">
        <title>Draft genome sequences of novel Actinobacteria.</title>
        <authorList>
            <person name="Sahin N."/>
            <person name="Ay H."/>
            <person name="Saygin H."/>
        </authorList>
    </citation>
    <scope>NUCLEOTIDE SEQUENCE [LARGE SCALE GENOMIC DNA]</scope>
    <source>
        <strain evidence="1 2">H3C3</strain>
    </source>
</reference>
<dbReference type="Proteomes" id="UP000294513">
    <property type="component" value="Unassembled WGS sequence"/>
</dbReference>
<comment type="caution">
    <text evidence="1">The sequence shown here is derived from an EMBL/GenBank/DDBJ whole genome shotgun (WGS) entry which is preliminary data.</text>
</comment>